<accession>A0A5C3KVA3</accession>
<evidence type="ECO:0000313" key="3">
    <source>
        <dbReference type="Proteomes" id="UP000307440"/>
    </source>
</evidence>
<evidence type="ECO:0000313" key="2">
    <source>
        <dbReference type="EMBL" id="TFK24456.1"/>
    </source>
</evidence>
<keyword evidence="3" id="KW-1185">Reference proteome</keyword>
<feature type="compositionally biased region" description="Polar residues" evidence="1">
    <location>
        <begin position="226"/>
        <end position="246"/>
    </location>
</feature>
<reference evidence="2 3" key="1">
    <citation type="journal article" date="2019" name="Nat. Ecol. Evol.">
        <title>Megaphylogeny resolves global patterns of mushroom evolution.</title>
        <authorList>
            <person name="Varga T."/>
            <person name="Krizsan K."/>
            <person name="Foldi C."/>
            <person name="Dima B."/>
            <person name="Sanchez-Garcia M."/>
            <person name="Sanchez-Ramirez S."/>
            <person name="Szollosi G.J."/>
            <person name="Szarkandi J.G."/>
            <person name="Papp V."/>
            <person name="Albert L."/>
            <person name="Andreopoulos W."/>
            <person name="Angelini C."/>
            <person name="Antonin V."/>
            <person name="Barry K.W."/>
            <person name="Bougher N.L."/>
            <person name="Buchanan P."/>
            <person name="Buyck B."/>
            <person name="Bense V."/>
            <person name="Catcheside P."/>
            <person name="Chovatia M."/>
            <person name="Cooper J."/>
            <person name="Damon W."/>
            <person name="Desjardin D."/>
            <person name="Finy P."/>
            <person name="Geml J."/>
            <person name="Haridas S."/>
            <person name="Hughes K."/>
            <person name="Justo A."/>
            <person name="Karasinski D."/>
            <person name="Kautmanova I."/>
            <person name="Kiss B."/>
            <person name="Kocsube S."/>
            <person name="Kotiranta H."/>
            <person name="LaButti K.M."/>
            <person name="Lechner B.E."/>
            <person name="Liimatainen K."/>
            <person name="Lipzen A."/>
            <person name="Lukacs Z."/>
            <person name="Mihaltcheva S."/>
            <person name="Morgado L.N."/>
            <person name="Niskanen T."/>
            <person name="Noordeloos M.E."/>
            <person name="Ohm R.A."/>
            <person name="Ortiz-Santana B."/>
            <person name="Ovrebo C."/>
            <person name="Racz N."/>
            <person name="Riley R."/>
            <person name="Savchenko A."/>
            <person name="Shiryaev A."/>
            <person name="Soop K."/>
            <person name="Spirin V."/>
            <person name="Szebenyi C."/>
            <person name="Tomsovsky M."/>
            <person name="Tulloss R.E."/>
            <person name="Uehling J."/>
            <person name="Grigoriev I.V."/>
            <person name="Vagvolgyi C."/>
            <person name="Papp T."/>
            <person name="Martin F.M."/>
            <person name="Miettinen O."/>
            <person name="Hibbett D.S."/>
            <person name="Nagy L.G."/>
        </authorList>
    </citation>
    <scope>NUCLEOTIDE SEQUENCE [LARGE SCALE GENOMIC DNA]</scope>
    <source>
        <strain evidence="2 3">CBS 121175</strain>
    </source>
</reference>
<proteinExistence type="predicted"/>
<protein>
    <submittedName>
        <fullName evidence="2">Uncharacterized protein</fullName>
    </submittedName>
</protein>
<feature type="region of interest" description="Disordered" evidence="1">
    <location>
        <begin position="224"/>
        <end position="308"/>
    </location>
</feature>
<dbReference type="AlphaFoldDB" id="A0A5C3KVA3"/>
<sequence length="320" mass="35698">MDFQATSTSYQLSTQSIAYQPAYTHTLAPLTPALTDSATQFPLYTRSFQPHRPRHGVAPPPQAEWTSQFEEAQMALEPKVIFTQPMPFISRLPTLAPTNTDPPFSLINQRPAPVDQLTLPDGHRTLDMFMLQNPPSSTATTPAPMPRSQQDDPRNDDGVYSGRYSYASPSMFTSAAWYHLLLSFSNLHFPATARPSQYRFILLSWALLSHGPLSVKIGLLAHKSPPSDTRSLQPQQPYHATSSQAEWSLRHHHQQQPQNGMPKASMYMQPRASSISQLSAPAPATDTAPSLFSSRNQRPAPVPQFNRSDSHTRLVNLFLQ</sequence>
<name>A0A5C3KVA3_COPMA</name>
<evidence type="ECO:0000256" key="1">
    <source>
        <dbReference type="SAM" id="MobiDB-lite"/>
    </source>
</evidence>
<dbReference type="EMBL" id="ML210200">
    <property type="protein sequence ID" value="TFK24456.1"/>
    <property type="molecule type" value="Genomic_DNA"/>
</dbReference>
<feature type="region of interest" description="Disordered" evidence="1">
    <location>
        <begin position="131"/>
        <end position="160"/>
    </location>
</feature>
<organism evidence="2 3">
    <name type="scientific">Coprinopsis marcescibilis</name>
    <name type="common">Agaric fungus</name>
    <name type="synonym">Psathyrella marcescibilis</name>
    <dbReference type="NCBI Taxonomy" id="230819"/>
    <lineage>
        <taxon>Eukaryota</taxon>
        <taxon>Fungi</taxon>
        <taxon>Dikarya</taxon>
        <taxon>Basidiomycota</taxon>
        <taxon>Agaricomycotina</taxon>
        <taxon>Agaricomycetes</taxon>
        <taxon>Agaricomycetidae</taxon>
        <taxon>Agaricales</taxon>
        <taxon>Agaricineae</taxon>
        <taxon>Psathyrellaceae</taxon>
        <taxon>Coprinopsis</taxon>
    </lineage>
</organism>
<feature type="compositionally biased region" description="Low complexity" evidence="1">
    <location>
        <begin position="280"/>
        <end position="289"/>
    </location>
</feature>
<dbReference type="Proteomes" id="UP000307440">
    <property type="component" value="Unassembled WGS sequence"/>
</dbReference>
<gene>
    <name evidence="2" type="ORF">FA15DRAFT_756530</name>
</gene>